<evidence type="ECO:0000313" key="6">
    <source>
        <dbReference type="EMBL" id="MFC3149311.1"/>
    </source>
</evidence>
<dbReference type="SMART" id="SM00267">
    <property type="entry name" value="GGDEF"/>
    <property type="match status" value="1"/>
</dbReference>
<keyword evidence="3" id="KW-0175">Coiled coil</keyword>
<evidence type="ECO:0000256" key="4">
    <source>
        <dbReference type="SAM" id="MobiDB-lite"/>
    </source>
</evidence>
<dbReference type="CDD" id="cd01949">
    <property type="entry name" value="GGDEF"/>
    <property type="match status" value="1"/>
</dbReference>
<comment type="catalytic activity">
    <reaction evidence="2">
        <text>2 GTP = 3',3'-c-di-GMP + 2 diphosphate</text>
        <dbReference type="Rhea" id="RHEA:24898"/>
        <dbReference type="ChEBI" id="CHEBI:33019"/>
        <dbReference type="ChEBI" id="CHEBI:37565"/>
        <dbReference type="ChEBI" id="CHEBI:58805"/>
        <dbReference type="EC" id="2.7.7.65"/>
    </reaction>
</comment>
<dbReference type="SUPFAM" id="SSF55073">
    <property type="entry name" value="Nucleotide cyclase"/>
    <property type="match status" value="1"/>
</dbReference>
<dbReference type="Proteomes" id="UP001595556">
    <property type="component" value="Unassembled WGS sequence"/>
</dbReference>
<dbReference type="InterPro" id="IPR029787">
    <property type="entry name" value="Nucleotide_cyclase"/>
</dbReference>
<proteinExistence type="predicted"/>
<keyword evidence="6" id="KW-0808">Transferase</keyword>
<feature type="compositionally biased region" description="Low complexity" evidence="4">
    <location>
        <begin position="222"/>
        <end position="238"/>
    </location>
</feature>
<dbReference type="PANTHER" id="PTHR45138:SF9">
    <property type="entry name" value="DIGUANYLATE CYCLASE DGCM-RELATED"/>
    <property type="match status" value="1"/>
</dbReference>
<sequence>MSSAVSPSGVAAASPTKPARTGDPQAASAAGAAEAANLAREAIRLLASRRLPPTPENFSSAYREISGADPQTAPERVLLTCVQALASQRDNAAEAKQLERAAASRDWARVLDLLRGGEKRETGTARLGELLTDLLRQVDHPARGWTPARKKESALRVLEASGADPARLSERLSGLLRSWSGSADADRVETADDDSPPATTPQDSLAAEPARSAERPGHTSGAAQASAPAPASDAAGEPHGAAAVAARWAALSAELAEALADSVPSTAPEAERLRAPLLAAAAGRLKEVNEVDVQQAADCVVGTHRRTWAEHAEMLGLLRDVMSQTGSLVEDASWVQSQVALVNRELAGGVNRRALRDIRTVLNGASAQQQRIKRERDEARAAFRLMLAKVKEHLESVGEQTEDFIGQVDGVSAAIGSATSLEALADSVAQLLSQTRQMRDRVVAGRDELVNAQQHVQELEDRVRTLEAELVSAGERVLTDHLTQIMNRRGLEQAFEQLSAQSSRASDAQPRPLAVALLDVDNFKQLNDLLGHAAGDEALKHLAGTLRATVRAVDQAARYGGEEFVVLMPDTTLEQAQQTMTRVQRQLTANYFLHDNRQVLITFSAGVTVWRAGESLAEVIVRADTGMYAAKRSGKNRVVPVD</sequence>
<evidence type="ECO:0000256" key="1">
    <source>
        <dbReference type="ARBA" id="ARBA00012528"/>
    </source>
</evidence>
<evidence type="ECO:0000313" key="7">
    <source>
        <dbReference type="Proteomes" id="UP001595556"/>
    </source>
</evidence>
<keyword evidence="7" id="KW-1185">Reference proteome</keyword>
<dbReference type="PROSITE" id="PS50887">
    <property type="entry name" value="GGDEF"/>
    <property type="match status" value="1"/>
</dbReference>
<dbReference type="InterPro" id="IPR000160">
    <property type="entry name" value="GGDEF_dom"/>
</dbReference>
<dbReference type="Gene3D" id="3.30.70.270">
    <property type="match status" value="1"/>
</dbReference>
<dbReference type="GO" id="GO:0052621">
    <property type="term" value="F:diguanylate cyclase activity"/>
    <property type="evidence" value="ECO:0007669"/>
    <property type="project" value="UniProtKB-EC"/>
</dbReference>
<dbReference type="PANTHER" id="PTHR45138">
    <property type="entry name" value="REGULATORY COMPONENTS OF SENSORY TRANSDUCTION SYSTEM"/>
    <property type="match status" value="1"/>
</dbReference>
<evidence type="ECO:0000256" key="2">
    <source>
        <dbReference type="ARBA" id="ARBA00034247"/>
    </source>
</evidence>
<feature type="coiled-coil region" evidence="3">
    <location>
        <begin position="442"/>
        <end position="476"/>
    </location>
</feature>
<gene>
    <name evidence="6" type="ORF">ACFOEN_16940</name>
</gene>
<evidence type="ECO:0000259" key="5">
    <source>
        <dbReference type="PROSITE" id="PS50887"/>
    </source>
</evidence>
<comment type="caution">
    <text evidence="6">The sequence shown here is derived from an EMBL/GenBank/DDBJ whole genome shotgun (WGS) entry which is preliminary data.</text>
</comment>
<dbReference type="EMBL" id="JBHRTI010000010">
    <property type="protein sequence ID" value="MFC3149311.1"/>
    <property type="molecule type" value="Genomic_DNA"/>
</dbReference>
<reference evidence="7" key="1">
    <citation type="journal article" date="2019" name="Int. J. Syst. Evol. Microbiol.">
        <title>The Global Catalogue of Microorganisms (GCM) 10K type strain sequencing project: providing services to taxonomists for standard genome sequencing and annotation.</title>
        <authorList>
            <consortium name="The Broad Institute Genomics Platform"/>
            <consortium name="The Broad Institute Genome Sequencing Center for Infectious Disease"/>
            <person name="Wu L."/>
            <person name="Ma J."/>
        </authorList>
    </citation>
    <scope>NUCLEOTIDE SEQUENCE [LARGE SCALE GENOMIC DNA]</scope>
    <source>
        <strain evidence="7">KCTC 52168</strain>
    </source>
</reference>
<keyword evidence="6" id="KW-0548">Nucleotidyltransferase</keyword>
<accession>A0ABV7H9H2</accession>
<dbReference type="InterPro" id="IPR050469">
    <property type="entry name" value="Diguanylate_Cyclase"/>
</dbReference>
<feature type="domain" description="GGDEF" evidence="5">
    <location>
        <begin position="511"/>
        <end position="642"/>
    </location>
</feature>
<protein>
    <recommendedName>
        <fullName evidence="1">diguanylate cyclase</fullName>
        <ecNumber evidence="1">2.7.7.65</ecNumber>
    </recommendedName>
</protein>
<feature type="region of interest" description="Disordered" evidence="4">
    <location>
        <begin position="180"/>
        <end position="238"/>
    </location>
</feature>
<dbReference type="NCBIfam" id="TIGR00254">
    <property type="entry name" value="GGDEF"/>
    <property type="match status" value="1"/>
</dbReference>
<feature type="compositionally biased region" description="Low complexity" evidence="4">
    <location>
        <begin position="1"/>
        <end position="15"/>
    </location>
</feature>
<feature type="region of interest" description="Disordered" evidence="4">
    <location>
        <begin position="1"/>
        <end position="33"/>
    </location>
</feature>
<dbReference type="RefSeq" id="WP_377305963.1">
    <property type="nucleotide sequence ID" value="NZ_CP180191.1"/>
</dbReference>
<evidence type="ECO:0000256" key="3">
    <source>
        <dbReference type="SAM" id="Coils"/>
    </source>
</evidence>
<dbReference type="InterPro" id="IPR043128">
    <property type="entry name" value="Rev_trsase/Diguanyl_cyclase"/>
</dbReference>
<dbReference type="EC" id="2.7.7.65" evidence="1"/>
<organism evidence="6 7">
    <name type="scientific">Piscinibacterium candidicorallinum</name>
    <dbReference type="NCBI Taxonomy" id="1793872"/>
    <lineage>
        <taxon>Bacteria</taxon>
        <taxon>Pseudomonadati</taxon>
        <taxon>Pseudomonadota</taxon>
        <taxon>Betaproteobacteria</taxon>
        <taxon>Burkholderiales</taxon>
        <taxon>Piscinibacterium</taxon>
    </lineage>
</organism>
<dbReference type="Pfam" id="PF00990">
    <property type="entry name" value="GGDEF"/>
    <property type="match status" value="1"/>
</dbReference>
<name>A0ABV7H9H2_9BURK</name>